<gene>
    <name evidence="4" type="ORF">OE88DRAFT_269857</name>
</gene>
<dbReference type="Proteomes" id="UP000305948">
    <property type="component" value="Unassembled WGS sequence"/>
</dbReference>
<keyword evidence="5" id="KW-1185">Reference proteome</keyword>
<evidence type="ECO:0000313" key="4">
    <source>
        <dbReference type="EMBL" id="TFK50580.1"/>
    </source>
</evidence>
<evidence type="ECO:0000313" key="5">
    <source>
        <dbReference type="Proteomes" id="UP000305948"/>
    </source>
</evidence>
<feature type="signal peptide" evidence="3">
    <location>
        <begin position="1"/>
        <end position="42"/>
    </location>
</feature>
<feature type="compositionally biased region" description="Low complexity" evidence="1">
    <location>
        <begin position="303"/>
        <end position="314"/>
    </location>
</feature>
<evidence type="ECO:0000256" key="1">
    <source>
        <dbReference type="SAM" id="MobiDB-lite"/>
    </source>
</evidence>
<keyword evidence="2" id="KW-1133">Transmembrane helix</keyword>
<sequence length="373" mass="39164">MIFSGPLSEKRFSVTTHSPVWPAEMMLTRFLMLGALSLVTQAQTLGNATCTTDASTYTNSLGESPCYVAFAIASISEPSIQFWPALSNSSFRYEPTAIELCSSVAYNIISACAACQGGNWESWSDWTTVCNGAGLNAPNGYPFAIPMEIAIPFWAYYNYSGNANDTTFNSSIPHLLGEFPEMTNVTSISSTVASSTATATTTSTSSARASSNHGAAGAIAGGVIGGIAATAGLVGLAFLLYRRRTRNISQGATGSMREAPTDIGHVASFPMQSRKLYDPSDPSTYPGESIKSSDPSEHYHAASPVPSSVLSPTDLSKEGLQVPFGGHQQYTTPSSGTFSAPVGISQAIMQATPILMSPGTPHLDGRYSGLPEV</sequence>
<proteinExistence type="predicted"/>
<keyword evidence="3" id="KW-0732">Signal</keyword>
<evidence type="ECO:0000256" key="3">
    <source>
        <dbReference type="SAM" id="SignalP"/>
    </source>
</evidence>
<dbReference type="AlphaFoldDB" id="A0A5C3MZF5"/>
<evidence type="ECO:0000256" key="2">
    <source>
        <dbReference type="SAM" id="Phobius"/>
    </source>
</evidence>
<reference evidence="4 5" key="1">
    <citation type="journal article" date="2019" name="Nat. Ecol. Evol.">
        <title>Megaphylogeny resolves global patterns of mushroom evolution.</title>
        <authorList>
            <person name="Varga T."/>
            <person name="Krizsan K."/>
            <person name="Foldi C."/>
            <person name="Dima B."/>
            <person name="Sanchez-Garcia M."/>
            <person name="Sanchez-Ramirez S."/>
            <person name="Szollosi G.J."/>
            <person name="Szarkandi J.G."/>
            <person name="Papp V."/>
            <person name="Albert L."/>
            <person name="Andreopoulos W."/>
            <person name="Angelini C."/>
            <person name="Antonin V."/>
            <person name="Barry K.W."/>
            <person name="Bougher N.L."/>
            <person name="Buchanan P."/>
            <person name="Buyck B."/>
            <person name="Bense V."/>
            <person name="Catcheside P."/>
            <person name="Chovatia M."/>
            <person name="Cooper J."/>
            <person name="Damon W."/>
            <person name="Desjardin D."/>
            <person name="Finy P."/>
            <person name="Geml J."/>
            <person name="Haridas S."/>
            <person name="Hughes K."/>
            <person name="Justo A."/>
            <person name="Karasinski D."/>
            <person name="Kautmanova I."/>
            <person name="Kiss B."/>
            <person name="Kocsube S."/>
            <person name="Kotiranta H."/>
            <person name="LaButti K.M."/>
            <person name="Lechner B.E."/>
            <person name="Liimatainen K."/>
            <person name="Lipzen A."/>
            <person name="Lukacs Z."/>
            <person name="Mihaltcheva S."/>
            <person name="Morgado L.N."/>
            <person name="Niskanen T."/>
            <person name="Noordeloos M.E."/>
            <person name="Ohm R.A."/>
            <person name="Ortiz-Santana B."/>
            <person name="Ovrebo C."/>
            <person name="Racz N."/>
            <person name="Riley R."/>
            <person name="Savchenko A."/>
            <person name="Shiryaev A."/>
            <person name="Soop K."/>
            <person name="Spirin V."/>
            <person name="Szebenyi C."/>
            <person name="Tomsovsky M."/>
            <person name="Tulloss R.E."/>
            <person name="Uehling J."/>
            <person name="Grigoriev I.V."/>
            <person name="Vagvolgyi C."/>
            <person name="Papp T."/>
            <person name="Martin F.M."/>
            <person name="Miettinen O."/>
            <person name="Hibbett D.S."/>
            <person name="Nagy L.G."/>
        </authorList>
    </citation>
    <scope>NUCLEOTIDE SEQUENCE [LARGE SCALE GENOMIC DNA]</scope>
    <source>
        <strain evidence="4 5">OMC1185</strain>
    </source>
</reference>
<feature type="transmembrane region" description="Helical" evidence="2">
    <location>
        <begin position="215"/>
        <end position="241"/>
    </location>
</feature>
<feature type="chain" id="PRO_5022845517" evidence="3">
    <location>
        <begin position="43"/>
        <end position="373"/>
    </location>
</feature>
<dbReference type="OrthoDB" id="2576311at2759"/>
<dbReference type="EMBL" id="ML213513">
    <property type="protein sequence ID" value="TFK50580.1"/>
    <property type="molecule type" value="Genomic_DNA"/>
</dbReference>
<keyword evidence="2" id="KW-0472">Membrane</keyword>
<keyword evidence="2" id="KW-0812">Transmembrane</keyword>
<protein>
    <submittedName>
        <fullName evidence="4">Uncharacterized protein</fullName>
    </submittedName>
</protein>
<organism evidence="4 5">
    <name type="scientific">Heliocybe sulcata</name>
    <dbReference type="NCBI Taxonomy" id="5364"/>
    <lineage>
        <taxon>Eukaryota</taxon>
        <taxon>Fungi</taxon>
        <taxon>Dikarya</taxon>
        <taxon>Basidiomycota</taxon>
        <taxon>Agaricomycotina</taxon>
        <taxon>Agaricomycetes</taxon>
        <taxon>Gloeophyllales</taxon>
        <taxon>Gloeophyllaceae</taxon>
        <taxon>Heliocybe</taxon>
    </lineage>
</organism>
<dbReference type="STRING" id="5364.A0A5C3MZF5"/>
<feature type="region of interest" description="Disordered" evidence="1">
    <location>
        <begin position="269"/>
        <end position="337"/>
    </location>
</feature>
<accession>A0A5C3MZF5</accession>
<feature type="compositionally biased region" description="Polar residues" evidence="1">
    <location>
        <begin position="328"/>
        <end position="337"/>
    </location>
</feature>
<name>A0A5C3MZF5_9AGAM</name>